<keyword evidence="6" id="KW-1133">Transmembrane helix</keyword>
<accession>A0A453GYQ5</accession>
<evidence type="ECO:0000256" key="2">
    <source>
        <dbReference type="ARBA" id="ARBA00012307"/>
    </source>
</evidence>
<feature type="domain" description="Beta-ketoacyl-[acyl-carrier-protein] synthase III C-terminal" evidence="8">
    <location>
        <begin position="355"/>
        <end position="434"/>
    </location>
</feature>
<dbReference type="PANTHER" id="PTHR31561">
    <property type="entry name" value="3-KETOACYL-COA SYNTHASE"/>
    <property type="match status" value="1"/>
</dbReference>
<dbReference type="Pfam" id="PF08392">
    <property type="entry name" value="FAE1_CUT1_RppA"/>
    <property type="match status" value="1"/>
</dbReference>
<dbReference type="InterPro" id="IPR013747">
    <property type="entry name" value="ACP_syn_III_C"/>
</dbReference>
<keyword evidence="10" id="KW-1185">Reference proteome</keyword>
<evidence type="ECO:0000256" key="3">
    <source>
        <dbReference type="ARBA" id="ARBA00022679"/>
    </source>
</evidence>
<reference evidence="10" key="2">
    <citation type="journal article" date="2017" name="Nat. Plants">
        <title>The Aegilops tauschii genome reveals multiple impacts of transposons.</title>
        <authorList>
            <person name="Zhao G."/>
            <person name="Zou C."/>
            <person name="Li K."/>
            <person name="Wang K."/>
            <person name="Li T."/>
            <person name="Gao L."/>
            <person name="Zhang X."/>
            <person name="Wang H."/>
            <person name="Yang Z."/>
            <person name="Liu X."/>
            <person name="Jiang W."/>
            <person name="Mao L."/>
            <person name="Kong X."/>
            <person name="Jiao Y."/>
            <person name="Jia J."/>
        </authorList>
    </citation>
    <scope>NUCLEOTIDE SEQUENCE [LARGE SCALE GENOMIC DNA]</scope>
    <source>
        <strain evidence="10">cv. AL8/78</strain>
    </source>
</reference>
<feature type="domain" description="FAE" evidence="7">
    <location>
        <begin position="48"/>
        <end position="337"/>
    </location>
</feature>
<evidence type="ECO:0000256" key="5">
    <source>
        <dbReference type="SAM" id="MobiDB-lite"/>
    </source>
</evidence>
<protein>
    <recommendedName>
        <fullName evidence="2">very-long-chain 3-oxoacyl-CoA synthase</fullName>
        <ecNumber evidence="2">2.3.1.199</ecNumber>
    </recommendedName>
</protein>
<evidence type="ECO:0000313" key="9">
    <source>
        <dbReference type="EnsemblPlants" id="AET4Gv20014100.3"/>
    </source>
</evidence>
<feature type="region of interest" description="Disordered" evidence="5">
    <location>
        <begin position="557"/>
        <end position="602"/>
    </location>
</feature>
<dbReference type="Proteomes" id="UP000015105">
    <property type="component" value="Chromosome 4D"/>
</dbReference>
<evidence type="ECO:0000259" key="7">
    <source>
        <dbReference type="Pfam" id="PF08392"/>
    </source>
</evidence>
<keyword evidence="6" id="KW-0812">Transmembrane</keyword>
<evidence type="ECO:0000256" key="1">
    <source>
        <dbReference type="ARBA" id="ARBA00005531"/>
    </source>
</evidence>
<keyword evidence="6" id="KW-0472">Membrane</keyword>
<dbReference type="Gene3D" id="3.40.47.10">
    <property type="match status" value="1"/>
</dbReference>
<dbReference type="EC" id="2.3.1.199" evidence="2"/>
<proteinExistence type="inferred from homology"/>
<reference evidence="10" key="1">
    <citation type="journal article" date="2014" name="Science">
        <title>Ancient hybridizations among the ancestral genomes of bread wheat.</title>
        <authorList>
            <consortium name="International Wheat Genome Sequencing Consortium,"/>
            <person name="Marcussen T."/>
            <person name="Sandve S.R."/>
            <person name="Heier L."/>
            <person name="Spannagl M."/>
            <person name="Pfeifer M."/>
            <person name="Jakobsen K.S."/>
            <person name="Wulff B.B."/>
            <person name="Steuernagel B."/>
            <person name="Mayer K.F."/>
            <person name="Olsen O.A."/>
        </authorList>
    </citation>
    <scope>NUCLEOTIDE SEQUENCE [LARGE SCALE GENOMIC DNA]</scope>
    <source>
        <strain evidence="10">cv. AL8/78</strain>
    </source>
</reference>
<evidence type="ECO:0000256" key="6">
    <source>
        <dbReference type="SAM" id="Phobius"/>
    </source>
</evidence>
<dbReference type="GO" id="GO:0006633">
    <property type="term" value="P:fatty acid biosynthetic process"/>
    <property type="evidence" value="ECO:0007669"/>
    <property type="project" value="InterPro"/>
</dbReference>
<feature type="transmembrane region" description="Helical" evidence="6">
    <location>
        <begin position="34"/>
        <end position="51"/>
    </location>
</feature>
<sequence length="610" mass="66279">MVTVPVAAAGLIAMVHLGAEELASRFSVLNPVHLFLACFFPAAAAIVYLMLRPRAVYLVDYAGFCTPFNCRVPFATFLEHAKQHPQLNERSIWFMTRLMERSGIGEETGLPPAHHYVGTHKYCSVDAARSEFELVAFSAIDDLLTKTGIALDTVDILIVNCSLFCPTPSLVDMIINKYKLRSDIRGMHLAGMGCSAGMISVGLARNLLQVARQGAHALVISMETITPNYYLGTERAMLLPNCLFRIGGAAALLSTSSAKARFRLRHVVRTLTGAEDSSYQCVFQEEDREGHRGINLNKDLMNIAGNSLKANITAMGPLVLPAREQLMFAFSFIARKVIGKRVKPYIPDFRTAFEQFCIHAGGRAVIDELQKSLSLSDEQVEASRMTLHRFGNTSSSSLWYELAYIEAKGRMRKGDRVWMIGFGSGFKCNSAAWECIEPARNAHGSGLRERRRATGRPTAARRGWPAEGAAAAACRGSGGSLQVRCRVTTAAACVGSGDGGGLRRVRRRQSGCLRMERRRLPAEGATTAACVGSVDGGGLLTERRRRQLPAEGMTAAVACGGSGGGLPRERQRRRLPAEGTTTASREGSGGCLREGRGGGTRERKLRAFML</sequence>
<feature type="transmembrane region" description="Helical" evidence="6">
    <location>
        <begin position="187"/>
        <end position="208"/>
    </location>
</feature>
<dbReference type="CDD" id="cd00831">
    <property type="entry name" value="CHS_like"/>
    <property type="match status" value="1"/>
</dbReference>
<dbReference type="InterPro" id="IPR013601">
    <property type="entry name" value="FAE1_typ3_polyketide_synth"/>
</dbReference>
<dbReference type="InterPro" id="IPR016039">
    <property type="entry name" value="Thiolase-like"/>
</dbReference>
<dbReference type="GO" id="GO:0016020">
    <property type="term" value="C:membrane"/>
    <property type="evidence" value="ECO:0007669"/>
    <property type="project" value="InterPro"/>
</dbReference>
<reference evidence="9" key="5">
    <citation type="journal article" date="2021" name="G3 (Bethesda)">
        <title>Aegilops tauschii genome assembly Aet v5.0 features greater sequence contiguity and improved annotation.</title>
        <authorList>
            <person name="Wang L."/>
            <person name="Zhu T."/>
            <person name="Rodriguez J.C."/>
            <person name="Deal K.R."/>
            <person name="Dubcovsky J."/>
            <person name="McGuire P.E."/>
            <person name="Lux T."/>
            <person name="Spannagl M."/>
            <person name="Mayer K.F.X."/>
            <person name="Baldrich P."/>
            <person name="Meyers B.C."/>
            <person name="Huo N."/>
            <person name="Gu Y.Q."/>
            <person name="Zhou H."/>
            <person name="Devos K.M."/>
            <person name="Bennetzen J.L."/>
            <person name="Unver T."/>
            <person name="Budak H."/>
            <person name="Gulick P.J."/>
            <person name="Galiba G."/>
            <person name="Kalapos B."/>
            <person name="Nelson D.R."/>
            <person name="Li P."/>
            <person name="You F.M."/>
            <person name="Luo M.C."/>
            <person name="Dvorak J."/>
        </authorList>
    </citation>
    <scope>NUCLEOTIDE SEQUENCE [LARGE SCALE GENOMIC DNA]</scope>
    <source>
        <strain evidence="9">cv. AL8/78</strain>
    </source>
</reference>
<dbReference type="STRING" id="200361.A0A453GYQ5"/>
<evidence type="ECO:0000256" key="4">
    <source>
        <dbReference type="ARBA" id="ARBA00023315"/>
    </source>
</evidence>
<dbReference type="EnsemblPlants" id="AET4Gv20014100.3">
    <property type="protein sequence ID" value="AET4Gv20014100.3"/>
    <property type="gene ID" value="AET4Gv20014100"/>
</dbReference>
<comment type="similarity">
    <text evidence="1">Belongs to the thiolase-like superfamily. Chalcone/stilbene synthases family.</text>
</comment>
<reference evidence="9" key="4">
    <citation type="submission" date="2019-03" db="UniProtKB">
        <authorList>
            <consortium name="EnsemblPlants"/>
        </authorList>
    </citation>
    <scope>IDENTIFICATION</scope>
</reference>
<evidence type="ECO:0000313" key="10">
    <source>
        <dbReference type="Proteomes" id="UP000015105"/>
    </source>
</evidence>
<keyword evidence="4" id="KW-0012">Acyltransferase</keyword>
<evidence type="ECO:0000259" key="8">
    <source>
        <dbReference type="Pfam" id="PF08541"/>
    </source>
</evidence>
<dbReference type="AlphaFoldDB" id="A0A453GYQ5"/>
<feature type="compositionally biased region" description="Basic and acidic residues" evidence="5">
    <location>
        <begin position="593"/>
        <end position="602"/>
    </location>
</feature>
<reference evidence="9" key="3">
    <citation type="journal article" date="2017" name="Nature">
        <title>Genome sequence of the progenitor of the wheat D genome Aegilops tauschii.</title>
        <authorList>
            <person name="Luo M.C."/>
            <person name="Gu Y.Q."/>
            <person name="Puiu D."/>
            <person name="Wang H."/>
            <person name="Twardziok S.O."/>
            <person name="Deal K.R."/>
            <person name="Huo N."/>
            <person name="Zhu T."/>
            <person name="Wang L."/>
            <person name="Wang Y."/>
            <person name="McGuire P.E."/>
            <person name="Liu S."/>
            <person name="Long H."/>
            <person name="Ramasamy R.K."/>
            <person name="Rodriguez J.C."/>
            <person name="Van S.L."/>
            <person name="Yuan L."/>
            <person name="Wang Z."/>
            <person name="Xia Z."/>
            <person name="Xiao L."/>
            <person name="Anderson O.D."/>
            <person name="Ouyang S."/>
            <person name="Liang Y."/>
            <person name="Zimin A.V."/>
            <person name="Pertea G."/>
            <person name="Qi P."/>
            <person name="Bennetzen J.L."/>
            <person name="Dai X."/>
            <person name="Dawson M.W."/>
            <person name="Muller H.G."/>
            <person name="Kugler K."/>
            <person name="Rivarola-Duarte L."/>
            <person name="Spannagl M."/>
            <person name="Mayer K.F.X."/>
            <person name="Lu F.H."/>
            <person name="Bevan M.W."/>
            <person name="Leroy P."/>
            <person name="Li P."/>
            <person name="You F.M."/>
            <person name="Sun Q."/>
            <person name="Liu Z."/>
            <person name="Lyons E."/>
            <person name="Wicker T."/>
            <person name="Salzberg S.L."/>
            <person name="Devos K.M."/>
            <person name="Dvorak J."/>
        </authorList>
    </citation>
    <scope>NUCLEOTIDE SEQUENCE [LARGE SCALE GENOMIC DNA]</scope>
    <source>
        <strain evidence="9">cv. AL8/78</strain>
    </source>
</reference>
<dbReference type="Pfam" id="PF08541">
    <property type="entry name" value="ACP_syn_III_C"/>
    <property type="match status" value="1"/>
</dbReference>
<organism evidence="9 10">
    <name type="scientific">Aegilops tauschii subsp. strangulata</name>
    <name type="common">Goatgrass</name>
    <dbReference type="NCBI Taxonomy" id="200361"/>
    <lineage>
        <taxon>Eukaryota</taxon>
        <taxon>Viridiplantae</taxon>
        <taxon>Streptophyta</taxon>
        <taxon>Embryophyta</taxon>
        <taxon>Tracheophyta</taxon>
        <taxon>Spermatophyta</taxon>
        <taxon>Magnoliopsida</taxon>
        <taxon>Liliopsida</taxon>
        <taxon>Poales</taxon>
        <taxon>Poaceae</taxon>
        <taxon>BOP clade</taxon>
        <taxon>Pooideae</taxon>
        <taxon>Triticodae</taxon>
        <taxon>Triticeae</taxon>
        <taxon>Triticinae</taxon>
        <taxon>Aegilops</taxon>
    </lineage>
</organism>
<dbReference type="Gramene" id="AET4Gv20014100.3">
    <property type="protein sequence ID" value="AET4Gv20014100.3"/>
    <property type="gene ID" value="AET4Gv20014100"/>
</dbReference>
<name>A0A453GYQ5_AEGTS</name>
<dbReference type="InterPro" id="IPR012392">
    <property type="entry name" value="3-ktacl-CoA_syn"/>
</dbReference>
<dbReference type="SUPFAM" id="SSF53901">
    <property type="entry name" value="Thiolase-like"/>
    <property type="match status" value="2"/>
</dbReference>
<dbReference type="GO" id="GO:0009922">
    <property type="term" value="F:fatty acid elongase activity"/>
    <property type="evidence" value="ECO:0007669"/>
    <property type="project" value="UniProtKB-EC"/>
</dbReference>
<keyword evidence="3" id="KW-0808">Transferase</keyword>